<sequence length="117" mass="13669">MVREQPVYYECRPTQCNYYKNFGHRGEDYKKKISSEEAKTIEKMNQHKQKPVLSEWRIVQRGKGINVDEKLETPPPSNKSVITPKETIEKSREYGSGANSSRGHCWESRQLNPILNE</sequence>
<protein>
    <submittedName>
        <fullName evidence="2">OLC1v1015729C1</fullName>
    </submittedName>
</protein>
<keyword evidence="3" id="KW-1185">Reference proteome</keyword>
<dbReference type="EMBL" id="OX459125">
    <property type="protein sequence ID" value="CAI9114907.1"/>
    <property type="molecule type" value="Genomic_DNA"/>
</dbReference>
<proteinExistence type="predicted"/>
<evidence type="ECO:0000256" key="1">
    <source>
        <dbReference type="SAM" id="MobiDB-lite"/>
    </source>
</evidence>
<gene>
    <name evidence="2" type="ORF">OLC1_LOCUS21527</name>
</gene>
<evidence type="ECO:0000313" key="2">
    <source>
        <dbReference type="EMBL" id="CAI9114907.1"/>
    </source>
</evidence>
<accession>A0AAV1E668</accession>
<dbReference type="AlphaFoldDB" id="A0AAV1E668"/>
<reference evidence="2" key="1">
    <citation type="submission" date="2023-03" db="EMBL/GenBank/DDBJ databases">
        <authorList>
            <person name="Julca I."/>
        </authorList>
    </citation>
    <scope>NUCLEOTIDE SEQUENCE</scope>
</reference>
<feature type="region of interest" description="Disordered" evidence="1">
    <location>
        <begin position="67"/>
        <end position="117"/>
    </location>
</feature>
<evidence type="ECO:0000313" key="3">
    <source>
        <dbReference type="Proteomes" id="UP001161247"/>
    </source>
</evidence>
<dbReference type="Proteomes" id="UP001161247">
    <property type="component" value="Chromosome 8"/>
</dbReference>
<name>A0AAV1E668_OLDCO</name>
<organism evidence="2 3">
    <name type="scientific">Oldenlandia corymbosa var. corymbosa</name>
    <dbReference type="NCBI Taxonomy" id="529605"/>
    <lineage>
        <taxon>Eukaryota</taxon>
        <taxon>Viridiplantae</taxon>
        <taxon>Streptophyta</taxon>
        <taxon>Embryophyta</taxon>
        <taxon>Tracheophyta</taxon>
        <taxon>Spermatophyta</taxon>
        <taxon>Magnoliopsida</taxon>
        <taxon>eudicotyledons</taxon>
        <taxon>Gunneridae</taxon>
        <taxon>Pentapetalae</taxon>
        <taxon>asterids</taxon>
        <taxon>lamiids</taxon>
        <taxon>Gentianales</taxon>
        <taxon>Rubiaceae</taxon>
        <taxon>Rubioideae</taxon>
        <taxon>Spermacoceae</taxon>
        <taxon>Hedyotis-Oldenlandia complex</taxon>
        <taxon>Oldenlandia</taxon>
    </lineage>
</organism>